<evidence type="ECO:0000256" key="1">
    <source>
        <dbReference type="ARBA" id="ARBA00006328"/>
    </source>
</evidence>
<dbReference type="GO" id="GO:0016491">
    <property type="term" value="F:oxidoreductase activity"/>
    <property type="evidence" value="ECO:0007669"/>
    <property type="project" value="UniProtKB-KW"/>
</dbReference>
<dbReference type="OrthoDB" id="419598at2759"/>
<gene>
    <name evidence="5" type="ORF">AK830_g6269</name>
</gene>
<feature type="domain" description="NmrA-like" evidence="4">
    <location>
        <begin position="7"/>
        <end position="249"/>
    </location>
</feature>
<dbReference type="STRING" id="78410.A0A0P7AR18"/>
<sequence>MATPTAFVCSATGTQGGALARQLRTLAFDVHTTTRNPDSPAAKALSAIGVKVVHGDWDNDAALRSASSGSQYLFLNLFPAFTDSSLELERAKRILSIAKEAGIKHVIYSSDFAVERNKASNEQTFIDRARKSKRNIEKETAEAGFDTWTVLRPGFFMANFILPKVQRYSTAADGVITFGYPATTRLPLIDHEDTAKFAVAVFQNPSKFNGHTIRLAGELLTAGEVIAALGRATGRNIRGTYLTVAEAEQKAKTEFMTEAELVVPQMAGVFNPDELKSWGVPFGSFEDFLKREKEVVEATYQNVRD</sequence>
<keyword evidence="2" id="KW-0521">NADP</keyword>
<dbReference type="InterPro" id="IPR036291">
    <property type="entry name" value="NAD(P)-bd_dom_sf"/>
</dbReference>
<organism evidence="5 6">
    <name type="scientific">Neonectria ditissima</name>
    <dbReference type="NCBI Taxonomy" id="78410"/>
    <lineage>
        <taxon>Eukaryota</taxon>
        <taxon>Fungi</taxon>
        <taxon>Dikarya</taxon>
        <taxon>Ascomycota</taxon>
        <taxon>Pezizomycotina</taxon>
        <taxon>Sordariomycetes</taxon>
        <taxon>Hypocreomycetidae</taxon>
        <taxon>Hypocreales</taxon>
        <taxon>Nectriaceae</taxon>
        <taxon>Neonectria</taxon>
    </lineage>
</organism>
<reference evidence="5 6" key="1">
    <citation type="submission" date="2015-09" db="EMBL/GenBank/DDBJ databases">
        <title>Draft genome of a European isolate of the apple canker pathogen Neonectria ditissima.</title>
        <authorList>
            <person name="Gomez-Cortecero A."/>
            <person name="Harrison R.J."/>
            <person name="Armitage A.D."/>
        </authorList>
    </citation>
    <scope>NUCLEOTIDE SEQUENCE [LARGE SCALE GENOMIC DNA]</scope>
    <source>
        <strain evidence="5 6">R09/05</strain>
    </source>
</reference>
<dbReference type="Gene3D" id="3.40.50.720">
    <property type="entry name" value="NAD(P)-binding Rossmann-like Domain"/>
    <property type="match status" value="1"/>
</dbReference>
<dbReference type="GO" id="GO:0005634">
    <property type="term" value="C:nucleus"/>
    <property type="evidence" value="ECO:0007669"/>
    <property type="project" value="TreeGrafter"/>
</dbReference>
<dbReference type="EMBL" id="LKCW01000087">
    <property type="protein sequence ID" value="KPM40265.1"/>
    <property type="molecule type" value="Genomic_DNA"/>
</dbReference>
<dbReference type="AlphaFoldDB" id="A0A0P7AR18"/>
<evidence type="ECO:0000256" key="3">
    <source>
        <dbReference type="ARBA" id="ARBA00023002"/>
    </source>
</evidence>
<comment type="similarity">
    <text evidence="1">Belongs to the NmrA-type oxidoreductase family.</text>
</comment>
<name>A0A0P7AR18_9HYPO</name>
<dbReference type="PANTHER" id="PTHR42748:SF30">
    <property type="entry name" value="NMRA-LIKE DOMAIN-CONTAINING PROTEIN"/>
    <property type="match status" value="1"/>
</dbReference>
<dbReference type="InterPro" id="IPR051164">
    <property type="entry name" value="NmrA-like_oxidored"/>
</dbReference>
<dbReference type="Pfam" id="PF05368">
    <property type="entry name" value="NmrA"/>
    <property type="match status" value="1"/>
</dbReference>
<evidence type="ECO:0000259" key="4">
    <source>
        <dbReference type="Pfam" id="PF05368"/>
    </source>
</evidence>
<dbReference type="Proteomes" id="UP000050424">
    <property type="component" value="Unassembled WGS sequence"/>
</dbReference>
<dbReference type="InterPro" id="IPR008030">
    <property type="entry name" value="NmrA-like"/>
</dbReference>
<evidence type="ECO:0000256" key="2">
    <source>
        <dbReference type="ARBA" id="ARBA00022857"/>
    </source>
</evidence>
<evidence type="ECO:0000313" key="6">
    <source>
        <dbReference type="Proteomes" id="UP000050424"/>
    </source>
</evidence>
<comment type="caution">
    <text evidence="5">The sequence shown here is derived from an EMBL/GenBank/DDBJ whole genome shotgun (WGS) entry which is preliminary data.</text>
</comment>
<accession>A0A0P7AR18</accession>
<dbReference type="PANTHER" id="PTHR42748">
    <property type="entry name" value="NITROGEN METABOLITE REPRESSION PROTEIN NMRA FAMILY MEMBER"/>
    <property type="match status" value="1"/>
</dbReference>
<proteinExistence type="inferred from homology"/>
<dbReference type="Gene3D" id="3.90.25.10">
    <property type="entry name" value="UDP-galactose 4-epimerase, domain 1"/>
    <property type="match status" value="1"/>
</dbReference>
<protein>
    <recommendedName>
        <fullName evidence="4">NmrA-like domain-containing protein</fullName>
    </recommendedName>
</protein>
<keyword evidence="3" id="KW-0560">Oxidoreductase</keyword>
<keyword evidence="6" id="KW-1185">Reference proteome</keyword>
<evidence type="ECO:0000313" key="5">
    <source>
        <dbReference type="EMBL" id="KPM40265.1"/>
    </source>
</evidence>
<dbReference type="SUPFAM" id="SSF51735">
    <property type="entry name" value="NAD(P)-binding Rossmann-fold domains"/>
    <property type="match status" value="1"/>
</dbReference>